<dbReference type="InterPro" id="IPR045122">
    <property type="entry name" value="Csc1-like"/>
</dbReference>
<feature type="domain" description="CSC1/OSCA1-like 7TM region" evidence="3">
    <location>
        <begin position="211"/>
        <end position="312"/>
    </location>
</feature>
<evidence type="ECO:0000259" key="4">
    <source>
        <dbReference type="Pfam" id="PF12621"/>
    </source>
</evidence>
<keyword evidence="2" id="KW-0472">Membrane</keyword>
<evidence type="ECO:0000313" key="6">
    <source>
        <dbReference type="Proteomes" id="UP000053831"/>
    </source>
</evidence>
<keyword evidence="2" id="KW-0812">Transmembrane</keyword>
<feature type="transmembrane region" description="Helical" evidence="2">
    <location>
        <begin position="278"/>
        <end position="302"/>
    </location>
</feature>
<feature type="domain" description="CSC1/OSCA1-like 7TM region" evidence="3">
    <location>
        <begin position="315"/>
        <end position="352"/>
    </location>
</feature>
<evidence type="ECO:0000313" key="5">
    <source>
        <dbReference type="EMBL" id="KOS20101.1"/>
    </source>
</evidence>
<evidence type="ECO:0000256" key="1">
    <source>
        <dbReference type="SAM" id="MobiDB-lite"/>
    </source>
</evidence>
<organism evidence="5 6">
    <name type="scientific">Escovopsis weberi</name>
    <dbReference type="NCBI Taxonomy" id="150374"/>
    <lineage>
        <taxon>Eukaryota</taxon>
        <taxon>Fungi</taxon>
        <taxon>Dikarya</taxon>
        <taxon>Ascomycota</taxon>
        <taxon>Pezizomycotina</taxon>
        <taxon>Sordariomycetes</taxon>
        <taxon>Hypocreomycetidae</taxon>
        <taxon>Hypocreales</taxon>
        <taxon>Hypocreaceae</taxon>
        <taxon>Escovopsis</taxon>
    </lineage>
</organism>
<feature type="region of interest" description="Disordered" evidence="1">
    <location>
        <begin position="13"/>
        <end position="74"/>
    </location>
</feature>
<protein>
    <submittedName>
        <fullName evidence="5">Uncharacterized protein</fullName>
    </submittedName>
</protein>
<reference evidence="5 6" key="1">
    <citation type="submission" date="2015-07" db="EMBL/GenBank/DDBJ databases">
        <title>The genome of the fungus Escovopsis weberi, a specialized disease agent of ant agriculture.</title>
        <authorList>
            <person name="de Man T.J."/>
            <person name="Stajich J.E."/>
            <person name="Kubicek C.P."/>
            <person name="Chenthamara K."/>
            <person name="Atanasova L."/>
            <person name="Druzhinina I.S."/>
            <person name="Birnbaum S."/>
            <person name="Barribeau S.M."/>
            <person name="Teiling C."/>
            <person name="Suen G."/>
            <person name="Currie C."/>
            <person name="Gerardo N.M."/>
        </authorList>
    </citation>
    <scope>NUCLEOTIDE SEQUENCE [LARGE SCALE GENOMIC DNA]</scope>
</reference>
<dbReference type="InterPro" id="IPR003864">
    <property type="entry name" value="CSC1/OSCA1-like_7TM"/>
</dbReference>
<feature type="transmembrane region" description="Helical" evidence="2">
    <location>
        <begin position="160"/>
        <end position="183"/>
    </location>
</feature>
<sequence>MLIRRLFRRKPKFERYEDSTTLSSPSSPPNSPPSPPSGLEGQESPGEAPDTIKKGDNTDKVEEKDLSETEYKHPYGLRPDLPDLNVLIFKMRREIRRGNGEALPAAFIEFDTQEAAVAAQQVVVHHRPLQMAPPLLYIRPEDVVWEVLRMKWWERIIRRLLVMCLISAAIIFWSIPSAFISIVSSIDTLTKVVFLKWVGELPSFIKGLIGVCAAQAGIPSLVVGELFTQNAYFAFQVVQVFLITTLTSAASGALESILEQPLSAQKLLAENLPKASNFYLSYILIQCLAIGATGLLQMWSVLRHSVVAKMSDNPRYNLIYVFDTSMDSKGLFYPRALQHLIVGLYLAEICLTMAIEEEIQEEERAKAAKAKAAAGHDDSAGAAASYYDIEEAFGDEEIEIEDLEEEEEEHIVGGTRAIEGAASVRAAIVEWIKSWIMAKVKLDERKGGLMAALKEMKAWTRKTRKHHEDDKPDGEEKPPNFLAKWLHPEEHEDFVALRKLLPKDDHRDISYPEKNNYCTYQPPELWKPKPTLWIPRDDARVSRQEVAHTSLSIPITDRGATLNAGGLIKADLDAAPFVEPQFLL</sequence>
<proteinExistence type="predicted"/>
<feature type="transmembrane region" description="Helical" evidence="2">
    <location>
        <begin position="231"/>
        <end position="258"/>
    </location>
</feature>
<dbReference type="Pfam" id="PF02714">
    <property type="entry name" value="RSN1_7TM"/>
    <property type="match status" value="2"/>
</dbReference>
<dbReference type="GO" id="GO:0005886">
    <property type="term" value="C:plasma membrane"/>
    <property type="evidence" value="ECO:0007669"/>
    <property type="project" value="TreeGrafter"/>
</dbReference>
<dbReference type="Pfam" id="PF12621">
    <property type="entry name" value="PHM7_ext"/>
    <property type="match status" value="1"/>
</dbReference>
<dbReference type="EMBL" id="LGSR01000018">
    <property type="protein sequence ID" value="KOS20101.1"/>
    <property type="molecule type" value="Genomic_DNA"/>
</dbReference>
<dbReference type="PANTHER" id="PTHR13018">
    <property type="entry name" value="PROBABLE MEMBRANE PROTEIN DUF221-RELATED"/>
    <property type="match status" value="1"/>
</dbReference>
<feature type="compositionally biased region" description="Pro residues" evidence="1">
    <location>
        <begin position="26"/>
        <end position="36"/>
    </location>
</feature>
<dbReference type="PANTHER" id="PTHR13018:SF53">
    <property type="entry name" value="DUF221 DOMAIN PROTEIN"/>
    <property type="match status" value="1"/>
</dbReference>
<dbReference type="InterPro" id="IPR022257">
    <property type="entry name" value="PHM7_ext"/>
</dbReference>
<evidence type="ECO:0000256" key="2">
    <source>
        <dbReference type="SAM" id="Phobius"/>
    </source>
</evidence>
<keyword evidence="6" id="KW-1185">Reference proteome</keyword>
<feature type="compositionally biased region" description="Basic and acidic residues" evidence="1">
    <location>
        <begin position="50"/>
        <end position="73"/>
    </location>
</feature>
<dbReference type="Proteomes" id="UP000053831">
    <property type="component" value="Unassembled WGS sequence"/>
</dbReference>
<dbReference type="AlphaFoldDB" id="A0A0M8N569"/>
<feature type="domain" description="10TM putative phosphate transporter extracellular tail" evidence="4">
    <location>
        <begin position="485"/>
        <end position="570"/>
    </location>
</feature>
<comment type="caution">
    <text evidence="5">The sequence shown here is derived from an EMBL/GenBank/DDBJ whole genome shotgun (WGS) entry which is preliminary data.</text>
</comment>
<name>A0A0M8N569_ESCWE</name>
<dbReference type="GO" id="GO:0005227">
    <property type="term" value="F:calcium-activated cation channel activity"/>
    <property type="evidence" value="ECO:0007669"/>
    <property type="project" value="InterPro"/>
</dbReference>
<gene>
    <name evidence="5" type="ORF">ESCO_006192</name>
</gene>
<evidence type="ECO:0000259" key="3">
    <source>
        <dbReference type="Pfam" id="PF02714"/>
    </source>
</evidence>
<dbReference type="OrthoDB" id="1076608at2759"/>
<keyword evidence="2" id="KW-1133">Transmembrane helix</keyword>
<accession>A0A0M8N569</accession>